<evidence type="ECO:0000313" key="1">
    <source>
        <dbReference type="EMBL" id="RDX65247.1"/>
    </source>
</evidence>
<dbReference type="EMBL" id="QJKJ01014003">
    <property type="protein sequence ID" value="RDX65247.1"/>
    <property type="molecule type" value="Genomic_DNA"/>
</dbReference>
<reference evidence="1" key="1">
    <citation type="submission" date="2018-05" db="EMBL/GenBank/DDBJ databases">
        <title>Draft genome of Mucuna pruriens seed.</title>
        <authorList>
            <person name="Nnadi N.E."/>
            <person name="Vos R."/>
            <person name="Hasami M.H."/>
            <person name="Devisetty U.K."/>
            <person name="Aguiy J.C."/>
        </authorList>
    </citation>
    <scope>NUCLEOTIDE SEQUENCE [LARGE SCALE GENOMIC DNA]</scope>
    <source>
        <strain evidence="1">JCA_2017</strain>
    </source>
</reference>
<organism evidence="1 2">
    <name type="scientific">Mucuna pruriens</name>
    <name type="common">Velvet bean</name>
    <name type="synonym">Dolichos pruriens</name>
    <dbReference type="NCBI Taxonomy" id="157652"/>
    <lineage>
        <taxon>Eukaryota</taxon>
        <taxon>Viridiplantae</taxon>
        <taxon>Streptophyta</taxon>
        <taxon>Embryophyta</taxon>
        <taxon>Tracheophyta</taxon>
        <taxon>Spermatophyta</taxon>
        <taxon>Magnoliopsida</taxon>
        <taxon>eudicotyledons</taxon>
        <taxon>Gunneridae</taxon>
        <taxon>Pentapetalae</taxon>
        <taxon>rosids</taxon>
        <taxon>fabids</taxon>
        <taxon>Fabales</taxon>
        <taxon>Fabaceae</taxon>
        <taxon>Papilionoideae</taxon>
        <taxon>50 kb inversion clade</taxon>
        <taxon>NPAAA clade</taxon>
        <taxon>indigoferoid/millettioid clade</taxon>
        <taxon>Phaseoleae</taxon>
        <taxon>Mucuna</taxon>
    </lineage>
</organism>
<sequence length="244" mass="27800">MEEIRTQAEKYIEAKDNLADHLKAERQPLIPQAKAQAHTREEIRESTKIKTTFGRGSSARTVLVPYMVVNTWASYSMIIGRLTLNKLRVVVPTPHLYMKYLAGKEVGIIRADQKVACCCYKDNLKVGRRIPNHNRVDGSYSSINFLDLDSHQHPKDRRPWSTDSLKEVQIGPCRMGKTKIGIALDGELKEKLIPFLTENRDIFAWTLVDMPGIDPDILCCCLSIAPRARSIVQKRRQLREESEG</sequence>
<keyword evidence="2" id="KW-1185">Reference proteome</keyword>
<name>A0A371EGS0_MUCPR</name>
<proteinExistence type="predicted"/>
<accession>A0A371EGS0</accession>
<dbReference type="OrthoDB" id="2919534at2759"/>
<dbReference type="Proteomes" id="UP000257109">
    <property type="component" value="Unassembled WGS sequence"/>
</dbReference>
<evidence type="ECO:0000313" key="2">
    <source>
        <dbReference type="Proteomes" id="UP000257109"/>
    </source>
</evidence>
<dbReference type="AlphaFoldDB" id="A0A371EGS0"/>
<protein>
    <submittedName>
        <fullName evidence="1">Uncharacterized protein</fullName>
    </submittedName>
</protein>
<feature type="non-terminal residue" evidence="1">
    <location>
        <position position="1"/>
    </location>
</feature>
<gene>
    <name evidence="1" type="ORF">CR513_56103</name>
</gene>
<comment type="caution">
    <text evidence="1">The sequence shown here is derived from an EMBL/GenBank/DDBJ whole genome shotgun (WGS) entry which is preliminary data.</text>
</comment>